<organism evidence="6 7">
    <name type="scientific">Stylophora pistillata</name>
    <name type="common">Smooth cauliflower coral</name>
    <dbReference type="NCBI Taxonomy" id="50429"/>
    <lineage>
        <taxon>Eukaryota</taxon>
        <taxon>Metazoa</taxon>
        <taxon>Cnidaria</taxon>
        <taxon>Anthozoa</taxon>
        <taxon>Hexacorallia</taxon>
        <taxon>Scleractinia</taxon>
        <taxon>Astrocoeniina</taxon>
        <taxon>Pocilloporidae</taxon>
        <taxon>Stylophora</taxon>
    </lineage>
</organism>
<dbReference type="Pfam" id="PF00830">
    <property type="entry name" value="Ribosomal_L28"/>
    <property type="match status" value="1"/>
</dbReference>
<dbReference type="PANTHER" id="PTHR13528">
    <property type="entry name" value="39S RIBOSOMAL PROTEIN L28, MITOCHONDRIAL"/>
    <property type="match status" value="1"/>
</dbReference>
<evidence type="ECO:0000313" key="7">
    <source>
        <dbReference type="Proteomes" id="UP000225706"/>
    </source>
</evidence>
<evidence type="ECO:0000256" key="2">
    <source>
        <dbReference type="ARBA" id="ARBA00022980"/>
    </source>
</evidence>
<accession>A0A2B4RP01</accession>
<gene>
    <name evidence="6" type="primary">MRPL28</name>
    <name evidence="6" type="ORF">AWC38_SpisGene15410</name>
</gene>
<keyword evidence="3" id="KW-0687">Ribonucleoprotein</keyword>
<proteinExistence type="inferred from homology"/>
<dbReference type="Gene3D" id="2.30.170.40">
    <property type="entry name" value="Ribosomal protein L28/L24"/>
    <property type="match status" value="1"/>
</dbReference>
<dbReference type="PANTHER" id="PTHR13528:SF2">
    <property type="entry name" value="LARGE RIBOSOMAL SUBUNIT PROTEIN BL28M"/>
    <property type="match status" value="1"/>
</dbReference>
<dbReference type="OrthoDB" id="361870at2759"/>
<sequence length="173" mass="20188">MVRLGLGFLVFGRTVAQKAKGRALLKESREAPHKGLYHGETYVFGYRTTWSGKKTPRVWKPNVFEKTFYSQVLEQDLSLKVSVQALRCIDEAGGLDNYIINTPERTLCSKLAIDLKKLMVWVVKCKEEGVEMEQIRSEIFPKPRISRHVHIPKEYTNRFYFDWKGPRKQMVFC</sequence>
<evidence type="ECO:0000313" key="6">
    <source>
        <dbReference type="EMBL" id="PFX20154.1"/>
    </source>
</evidence>
<dbReference type="FunFam" id="2.30.170.40:FF:000003">
    <property type="entry name" value="54S ribosomal protein L24"/>
    <property type="match status" value="1"/>
</dbReference>
<reference evidence="7" key="1">
    <citation type="journal article" date="2017" name="bioRxiv">
        <title>Comparative analysis of the genomes of Stylophora pistillata and Acropora digitifera provides evidence for extensive differences between species of corals.</title>
        <authorList>
            <person name="Voolstra C.R."/>
            <person name="Li Y."/>
            <person name="Liew Y.J."/>
            <person name="Baumgarten S."/>
            <person name="Zoccola D."/>
            <person name="Flot J.-F."/>
            <person name="Tambutte S."/>
            <person name="Allemand D."/>
            <person name="Aranda M."/>
        </authorList>
    </citation>
    <scope>NUCLEOTIDE SEQUENCE [LARGE SCALE GENOMIC DNA]</scope>
</reference>
<dbReference type="InterPro" id="IPR026569">
    <property type="entry name" value="Ribosomal_bL28"/>
</dbReference>
<comment type="similarity">
    <text evidence="1">Belongs to the bacterial ribosomal protein bL28 family.</text>
</comment>
<name>A0A2B4RP01_STYPI</name>
<evidence type="ECO:0000256" key="5">
    <source>
        <dbReference type="ARBA" id="ARBA00035538"/>
    </source>
</evidence>
<keyword evidence="2 6" id="KW-0689">Ribosomal protein</keyword>
<evidence type="ECO:0000256" key="1">
    <source>
        <dbReference type="ARBA" id="ARBA00008760"/>
    </source>
</evidence>
<dbReference type="InterPro" id="IPR034704">
    <property type="entry name" value="Ribosomal_bL28/bL31-like_sf"/>
</dbReference>
<dbReference type="STRING" id="50429.A0A2B4RP01"/>
<dbReference type="EMBL" id="LSMT01000328">
    <property type="protein sequence ID" value="PFX20154.1"/>
    <property type="molecule type" value="Genomic_DNA"/>
</dbReference>
<evidence type="ECO:0000256" key="4">
    <source>
        <dbReference type="ARBA" id="ARBA00035269"/>
    </source>
</evidence>
<dbReference type="InterPro" id="IPR037147">
    <property type="entry name" value="Ribosomal_bL28_sf"/>
</dbReference>
<comment type="caution">
    <text evidence="6">The sequence shown here is derived from an EMBL/GenBank/DDBJ whole genome shotgun (WGS) entry which is preliminary data.</text>
</comment>
<dbReference type="Proteomes" id="UP000225706">
    <property type="component" value="Unassembled WGS sequence"/>
</dbReference>
<dbReference type="SUPFAM" id="SSF143800">
    <property type="entry name" value="L28p-like"/>
    <property type="match status" value="1"/>
</dbReference>
<evidence type="ECO:0000256" key="3">
    <source>
        <dbReference type="ARBA" id="ARBA00023274"/>
    </source>
</evidence>
<protein>
    <recommendedName>
        <fullName evidence="4">Large ribosomal subunit protein bL28m</fullName>
    </recommendedName>
    <alternativeName>
        <fullName evidence="5">39S ribosomal protein L28, mitochondrial</fullName>
    </alternativeName>
</protein>
<keyword evidence="7" id="KW-1185">Reference proteome</keyword>
<dbReference type="GO" id="GO:0003735">
    <property type="term" value="F:structural constituent of ribosome"/>
    <property type="evidence" value="ECO:0007669"/>
    <property type="project" value="InterPro"/>
</dbReference>
<dbReference type="GO" id="GO:0005762">
    <property type="term" value="C:mitochondrial large ribosomal subunit"/>
    <property type="evidence" value="ECO:0007669"/>
    <property type="project" value="TreeGrafter"/>
</dbReference>
<dbReference type="AlphaFoldDB" id="A0A2B4RP01"/>